<dbReference type="EMBL" id="JAEPCM010000016">
    <property type="protein sequence ID" value="MCG7944989.1"/>
    <property type="molecule type" value="Genomic_DNA"/>
</dbReference>
<comment type="caution">
    <text evidence="2">The sequence shown here is derived from an EMBL/GenBank/DDBJ whole genome shotgun (WGS) entry which is preliminary data.</text>
</comment>
<evidence type="ECO:0000256" key="1">
    <source>
        <dbReference type="SAM" id="Phobius"/>
    </source>
</evidence>
<sequence>MEEKPMSWVKTAGISATAVAFVITLSNEKLDAVSTMYENLVSYGIHGWAILGLIAFALYNQYMAIGVDDKIKGLVQAKENYKKAEQSLLETKNSLEKTYPHIDCNYTSKEPAFFSSHARGIKLFEYFQQNPNEAKVYYEKNINKIWK</sequence>
<feature type="transmembrane region" description="Helical" evidence="1">
    <location>
        <begin position="7"/>
        <end position="25"/>
    </location>
</feature>
<gene>
    <name evidence="2" type="ORF">JAZ07_01430</name>
</gene>
<dbReference type="AlphaFoldDB" id="A0A9E4KAD0"/>
<organism evidence="2 3">
    <name type="scientific">Candidatus Thiodiazotropha taylori</name>
    <dbReference type="NCBI Taxonomy" id="2792791"/>
    <lineage>
        <taxon>Bacteria</taxon>
        <taxon>Pseudomonadati</taxon>
        <taxon>Pseudomonadota</taxon>
        <taxon>Gammaproteobacteria</taxon>
        <taxon>Chromatiales</taxon>
        <taxon>Sedimenticolaceae</taxon>
        <taxon>Candidatus Thiodiazotropha</taxon>
    </lineage>
</organism>
<dbReference type="Proteomes" id="UP000886667">
    <property type="component" value="Unassembled WGS sequence"/>
</dbReference>
<keyword evidence="1" id="KW-0472">Membrane</keyword>
<name>A0A9E4KAD0_9GAMM</name>
<evidence type="ECO:0000313" key="2">
    <source>
        <dbReference type="EMBL" id="MCG7944989.1"/>
    </source>
</evidence>
<proteinExistence type="predicted"/>
<feature type="transmembrane region" description="Helical" evidence="1">
    <location>
        <begin position="45"/>
        <end position="62"/>
    </location>
</feature>
<keyword evidence="1" id="KW-0812">Transmembrane</keyword>
<reference evidence="2" key="1">
    <citation type="journal article" date="2021" name="Proc. Natl. Acad. Sci. U.S.A.">
        <title>Global biogeography of chemosynthetic symbionts reveals both localized and globally distributed symbiont groups. .</title>
        <authorList>
            <person name="Osvatic J.T."/>
            <person name="Wilkins L.G.E."/>
            <person name="Leibrecht L."/>
            <person name="Leray M."/>
            <person name="Zauner S."/>
            <person name="Polzin J."/>
            <person name="Camacho Y."/>
            <person name="Gros O."/>
            <person name="van Gils J.A."/>
            <person name="Eisen J.A."/>
            <person name="Petersen J.M."/>
            <person name="Yuen B."/>
        </authorList>
    </citation>
    <scope>NUCLEOTIDE SEQUENCE</scope>
    <source>
        <strain evidence="2">MAGclacostrist064TRANS</strain>
    </source>
</reference>
<accession>A0A9E4KAD0</accession>
<evidence type="ECO:0000313" key="3">
    <source>
        <dbReference type="Proteomes" id="UP000886667"/>
    </source>
</evidence>
<protein>
    <submittedName>
        <fullName evidence="2">Uncharacterized protein</fullName>
    </submittedName>
</protein>
<keyword evidence="1" id="KW-1133">Transmembrane helix</keyword>